<dbReference type="PROSITE" id="PS50097">
    <property type="entry name" value="BTB"/>
    <property type="match status" value="4"/>
</dbReference>
<sequence length="1502" mass="166556">MTRVRSWGVGENGDGGGGVAATVLMTTMATVGSGLPLTSARIPDRWELGSVPLFLPVMDSGKLLRSTSALVGSTESGRHMLKIEGYSHIKEVITNTNYIRSRHFRVGGHDWCIRYYPNGLYSGRFEYISVLLFLDSSVNQGVRAHFSFIVLNQAGEPMPPIWNYYNSGYTFTSYDWEGPRAFINKATLERSGPLHDNCFTIRCDLMVIMSPEAKGVDTESPTPPPPPPPSPVVSVPPSDLIRHLGDLLVTGNGADVTFEVNGKMFLAHRSVLASRSPVLHAELFGSGGKKNDAIVHVDDMEAQDFEALLRFMYTDSLPEMKSGDVVAMLPDLVAAANRYKMERLRLVCEDMLCGYVNVRTVAAMLAFAGEHHCHGLKNKCLQLLDDPAKLREIVETEGLEHLTKSYPLVLKDLIANTESGQHLLEINGYSSIKDAVLTGNCVQSRHFHVGGHDWYVQYYPNGYSSVVSDCISISLVFGHHGYYYRGPIVRAELTLSLLDQDGEPAVTSYTYSHGVQTFDSYGRYQGTSRFIQKAVLERSEYLRDVQLLHDQNPEANDVEDTGGRVALPPSDLARHLGSLLATGVGTDVTFEHIDLNVLAARSPVFHDELFAPTEKENVVVGSAGAIVRVDDMEAQDFEALLHFMYTDSLPKMKGGDAAAMLSDLVAAANKYKMERLRLVCEDKLCEYVNARIVAAMLAFAGEHHCPDLKKKCLLLLEDPANLRKIVETEGLEYLTKSYAFVLKDLIAMFASGKFGKREMHESPNTSPQRRHRPPLRSAFAVIAGTESGQHLLKTEGYSRIKDTIPNGGEIKSRSFHVGGHSWYISYYPSGYNSDNTDYISIFLQLDKNVEKGVKAEYKFSLLDCAGKPSYSWSSKGPTIFCDDRWGFMHFIKRDQLEKSEYLQYDCFTIMCEYTVFMEVQTEDIEVTAATPPPQLVPPPTPKVVVPPSDLHLHLGGLLSTREGADVTLEVNGKTFVSHRWVLAARSPVFREKLFGLGKESATTNGIVDIICIDDMEMQDFEALLRYMYTDSLLEMKGGEEAAMMKGGEEAAMLPDLVAAANRYKIERLRLVCEQKLCEYVNGRTVVAMLAFAEEHHCNGLKENCLHFLDDPVKLREIVKAEGLENLSKSYPSILKDLIAKLAAVPTRKPVRSASAIIAGTESGQHLLKIDGYSRTKEELPTGNIIKSRSFHAGGHSWHLLYYPNGFNSDCAECISIFLQLDYNIVKGVKAQYKFSLLDRAGKPTYSRSSGKANVFLNTGWGYRTYIERELLETSEYLVDDCLTIVCDFTVFKDLQTEDIDVNDAAPPPPIVVVPPSDLHRHLAGLLATGEGADVTFEVEGKTFVAHKWVLVARSPVLRAMLIGTTTSGAGNIVCVDAMKAEDFEALLYYMYTDSLPEMKGGEAVAMLPDLVAAANRYKMERLRLVCEHKLCEYVNGRTVVAMLAFAGEHECDGLKEKCLRFLDDPVKLREIVLAEGVENLSKSYPSILKDLIAKLAAIPVAS</sequence>
<dbReference type="SMART" id="SM00225">
    <property type="entry name" value="BTB"/>
    <property type="match status" value="4"/>
</dbReference>
<dbReference type="HOGENOM" id="CLU_004253_5_0_1"/>
<evidence type="ECO:0000256" key="2">
    <source>
        <dbReference type="ARBA" id="ARBA00010846"/>
    </source>
</evidence>
<dbReference type="SUPFAM" id="SSF49599">
    <property type="entry name" value="TRAF domain-like"/>
    <property type="match status" value="4"/>
</dbReference>
<feature type="domain" description="MATH" evidence="5">
    <location>
        <begin position="419"/>
        <end position="553"/>
    </location>
</feature>
<feature type="domain" description="BTB" evidence="4">
    <location>
        <begin position="597"/>
        <end position="653"/>
    </location>
</feature>
<feature type="domain" description="MATH" evidence="5">
    <location>
        <begin position="787"/>
        <end position="913"/>
    </location>
</feature>
<evidence type="ECO:0000313" key="6">
    <source>
        <dbReference type="EnsemblPlants" id="OPUNC04G11090.1"/>
    </source>
</evidence>
<dbReference type="InterPro" id="IPR008974">
    <property type="entry name" value="TRAF-like"/>
</dbReference>
<dbReference type="Proteomes" id="UP000026962">
    <property type="component" value="Chromosome 4"/>
</dbReference>
<proteinExistence type="inferred from homology"/>
<accession>A0A0E0KQU1</accession>
<evidence type="ECO:0000259" key="4">
    <source>
        <dbReference type="PROSITE" id="PS50097"/>
    </source>
</evidence>
<dbReference type="InterPro" id="IPR002083">
    <property type="entry name" value="MATH/TRAF_dom"/>
</dbReference>
<evidence type="ECO:0000313" key="7">
    <source>
        <dbReference type="Proteomes" id="UP000026962"/>
    </source>
</evidence>
<dbReference type="Gramene" id="OPUNC04G11090.1">
    <property type="protein sequence ID" value="OPUNC04G11090.1"/>
    <property type="gene ID" value="OPUNC04G11090"/>
</dbReference>
<dbReference type="Pfam" id="PF00651">
    <property type="entry name" value="BTB"/>
    <property type="match status" value="4"/>
</dbReference>
<dbReference type="InterPro" id="IPR011333">
    <property type="entry name" value="SKP1/BTB/POZ_sf"/>
</dbReference>
<dbReference type="Pfam" id="PF22486">
    <property type="entry name" value="MATH_2"/>
    <property type="match status" value="4"/>
</dbReference>
<dbReference type="CDD" id="cd00121">
    <property type="entry name" value="MATH"/>
    <property type="match status" value="4"/>
</dbReference>
<organism evidence="6">
    <name type="scientific">Oryza punctata</name>
    <name type="common">Red rice</name>
    <dbReference type="NCBI Taxonomy" id="4537"/>
    <lineage>
        <taxon>Eukaryota</taxon>
        <taxon>Viridiplantae</taxon>
        <taxon>Streptophyta</taxon>
        <taxon>Embryophyta</taxon>
        <taxon>Tracheophyta</taxon>
        <taxon>Spermatophyta</taxon>
        <taxon>Magnoliopsida</taxon>
        <taxon>Liliopsida</taxon>
        <taxon>Poales</taxon>
        <taxon>Poaceae</taxon>
        <taxon>BOP clade</taxon>
        <taxon>Oryzoideae</taxon>
        <taxon>Oryzeae</taxon>
        <taxon>Oryzinae</taxon>
        <taxon>Oryza</taxon>
    </lineage>
</organism>
<dbReference type="PANTHER" id="PTHR26379">
    <property type="entry name" value="BTB/POZ AND MATH DOMAIN-CONTAINING PROTEIN 1"/>
    <property type="match status" value="1"/>
</dbReference>
<feature type="region of interest" description="Disordered" evidence="3">
    <location>
        <begin position="214"/>
        <end position="236"/>
    </location>
</feature>
<dbReference type="InterPro" id="IPR045005">
    <property type="entry name" value="BPM1-6"/>
</dbReference>
<dbReference type="SMART" id="SM00061">
    <property type="entry name" value="MATH"/>
    <property type="match status" value="3"/>
</dbReference>
<reference evidence="6" key="2">
    <citation type="submission" date="2018-05" db="EMBL/GenBank/DDBJ databases">
        <title>OpunRS2 (Oryza punctata Reference Sequence Version 2).</title>
        <authorList>
            <person name="Zhang J."/>
            <person name="Kudrna D."/>
            <person name="Lee S."/>
            <person name="Talag J."/>
            <person name="Welchert J."/>
            <person name="Wing R.A."/>
        </authorList>
    </citation>
    <scope>NUCLEOTIDE SEQUENCE [LARGE SCALE GENOMIC DNA]</scope>
</reference>
<evidence type="ECO:0000256" key="3">
    <source>
        <dbReference type="SAM" id="MobiDB-lite"/>
    </source>
</evidence>
<evidence type="ECO:0000259" key="5">
    <source>
        <dbReference type="PROSITE" id="PS50144"/>
    </source>
</evidence>
<dbReference type="InterPro" id="IPR056423">
    <property type="entry name" value="BACK_BPM_SPOP"/>
</dbReference>
<feature type="domain" description="BTB" evidence="4">
    <location>
        <begin position="254"/>
        <end position="321"/>
    </location>
</feature>
<feature type="domain" description="MATH" evidence="5">
    <location>
        <begin position="76"/>
        <end position="205"/>
    </location>
</feature>
<feature type="domain" description="MATH" evidence="5">
    <location>
        <begin position="1162"/>
        <end position="1288"/>
    </location>
</feature>
<dbReference type="GO" id="GO:0016567">
    <property type="term" value="P:protein ubiquitination"/>
    <property type="evidence" value="ECO:0007669"/>
    <property type="project" value="InterPro"/>
</dbReference>
<dbReference type="EnsemblPlants" id="OPUNC04G11090.1">
    <property type="protein sequence ID" value="OPUNC04G11090.1"/>
    <property type="gene ID" value="OPUNC04G11090"/>
</dbReference>
<dbReference type="STRING" id="4537.A0A0E0KQU1"/>
<reference evidence="6" key="1">
    <citation type="submission" date="2015-04" db="UniProtKB">
        <authorList>
            <consortium name="EnsemblPlants"/>
        </authorList>
    </citation>
    <scope>IDENTIFICATION</scope>
</reference>
<evidence type="ECO:0000256" key="1">
    <source>
        <dbReference type="ARBA" id="ARBA00004906"/>
    </source>
</evidence>
<feature type="compositionally biased region" description="Pro residues" evidence="3">
    <location>
        <begin position="221"/>
        <end position="231"/>
    </location>
</feature>
<dbReference type="InterPro" id="IPR000210">
    <property type="entry name" value="BTB/POZ_dom"/>
</dbReference>
<comment type="pathway">
    <text evidence="1">Protein modification; protein ubiquitination.</text>
</comment>
<protein>
    <submittedName>
        <fullName evidence="6">Uncharacterized protein</fullName>
    </submittedName>
</protein>
<dbReference type="Gene3D" id="1.25.40.420">
    <property type="match status" value="4"/>
</dbReference>
<keyword evidence="7" id="KW-1185">Reference proteome</keyword>
<feature type="domain" description="BTB" evidence="4">
    <location>
        <begin position="1332"/>
        <end position="1399"/>
    </location>
</feature>
<dbReference type="Gene3D" id="2.60.210.10">
    <property type="entry name" value="Apoptosis, Tumor Necrosis Factor Receptor Associated Protein 2, Chain A"/>
    <property type="match status" value="4"/>
</dbReference>
<feature type="domain" description="BTB" evidence="4">
    <location>
        <begin position="964"/>
        <end position="1036"/>
    </location>
</feature>
<dbReference type="OMA" id="EPMPESW"/>
<dbReference type="PROSITE" id="PS50144">
    <property type="entry name" value="MATH"/>
    <property type="match status" value="4"/>
</dbReference>
<dbReference type="Gene3D" id="3.30.710.10">
    <property type="entry name" value="Potassium Channel Kv1.1, Chain A"/>
    <property type="match status" value="4"/>
</dbReference>
<comment type="similarity">
    <text evidence="2">Belongs to the Tdpoz family.</text>
</comment>
<dbReference type="SUPFAM" id="SSF54695">
    <property type="entry name" value="POZ domain"/>
    <property type="match status" value="4"/>
</dbReference>
<dbReference type="Pfam" id="PF24570">
    <property type="entry name" value="BACK_BPM_SPOP"/>
    <property type="match status" value="4"/>
</dbReference>
<dbReference type="PANTHER" id="PTHR26379:SF339">
    <property type="entry name" value="BTB DOMAIN-CONTAINING PROTEIN"/>
    <property type="match status" value="1"/>
</dbReference>
<name>A0A0E0KQU1_ORYPU</name>
<dbReference type="eggNOG" id="KOG1987">
    <property type="taxonomic scope" value="Eukaryota"/>
</dbReference>